<dbReference type="Pfam" id="PF01195">
    <property type="entry name" value="Pept_tRNA_hydro"/>
    <property type="match status" value="1"/>
</dbReference>
<feature type="binding site" evidence="8">
    <location>
        <position position="66"/>
    </location>
    <ligand>
        <name>tRNA</name>
        <dbReference type="ChEBI" id="CHEBI:17843"/>
    </ligand>
</feature>
<feature type="compositionally biased region" description="Basic residues" evidence="9">
    <location>
        <begin position="185"/>
        <end position="194"/>
    </location>
</feature>
<dbReference type="PANTHER" id="PTHR17224:SF1">
    <property type="entry name" value="PEPTIDYL-TRNA HYDROLASE"/>
    <property type="match status" value="1"/>
</dbReference>
<evidence type="ECO:0000256" key="6">
    <source>
        <dbReference type="ARBA" id="ARBA00048707"/>
    </source>
</evidence>
<dbReference type="EMBL" id="FQYW01000011">
    <property type="protein sequence ID" value="SHI72254.1"/>
    <property type="molecule type" value="Genomic_DNA"/>
</dbReference>
<dbReference type="RefSeq" id="WP_080325816.1">
    <property type="nucleotide sequence ID" value="NZ_FQYW01000011.1"/>
</dbReference>
<feature type="binding site" evidence="8">
    <location>
        <position position="64"/>
    </location>
    <ligand>
        <name>tRNA</name>
        <dbReference type="ChEBI" id="CHEBI:17843"/>
    </ligand>
</feature>
<evidence type="ECO:0000313" key="10">
    <source>
        <dbReference type="EMBL" id="SHI72254.1"/>
    </source>
</evidence>
<dbReference type="CDD" id="cd00462">
    <property type="entry name" value="PTH"/>
    <property type="match status" value="1"/>
</dbReference>
<evidence type="ECO:0000256" key="7">
    <source>
        <dbReference type="ARBA" id="ARBA00050038"/>
    </source>
</evidence>
<feature type="binding site" evidence="8">
    <location>
        <position position="14"/>
    </location>
    <ligand>
        <name>tRNA</name>
        <dbReference type="ChEBI" id="CHEBI:17843"/>
    </ligand>
</feature>
<dbReference type="GO" id="GO:0000049">
    <property type="term" value="F:tRNA binding"/>
    <property type="evidence" value="ECO:0007669"/>
    <property type="project" value="UniProtKB-UniRule"/>
</dbReference>
<dbReference type="InterPro" id="IPR001328">
    <property type="entry name" value="Pept_tRNA_hydro"/>
</dbReference>
<feature type="site" description="Discriminates between blocked and unblocked aminoacyl-tRNA" evidence="8">
    <location>
        <position position="9"/>
    </location>
</feature>
<comment type="function">
    <text evidence="8">Hydrolyzes ribosome-free peptidyl-tRNAs (with 1 or more amino acids incorporated), which drop off the ribosome during protein synthesis, or as a result of ribosome stalling.</text>
</comment>
<dbReference type="NCBIfam" id="TIGR00447">
    <property type="entry name" value="pth"/>
    <property type="match status" value="1"/>
</dbReference>
<comment type="similarity">
    <text evidence="5 8">Belongs to the PTH family.</text>
</comment>
<dbReference type="GO" id="GO:0072344">
    <property type="term" value="P:rescue of stalled ribosome"/>
    <property type="evidence" value="ECO:0007669"/>
    <property type="project" value="UniProtKB-UniRule"/>
</dbReference>
<comment type="function">
    <text evidence="8">Catalyzes the release of premature peptidyl moieties from peptidyl-tRNA molecules trapped in stalled 50S ribosomal subunits, and thus maintains levels of free tRNAs and 50S ribosomes.</text>
</comment>
<dbReference type="FunFam" id="3.40.50.1470:FF:000001">
    <property type="entry name" value="Peptidyl-tRNA hydrolase"/>
    <property type="match status" value="1"/>
</dbReference>
<keyword evidence="8" id="KW-0963">Cytoplasm</keyword>
<feature type="site" description="Stabilizes the basic form of H active site to accept a proton" evidence="8">
    <location>
        <position position="91"/>
    </location>
</feature>
<evidence type="ECO:0000256" key="8">
    <source>
        <dbReference type="HAMAP-Rule" id="MF_00083"/>
    </source>
</evidence>
<evidence type="ECO:0000256" key="5">
    <source>
        <dbReference type="ARBA" id="ARBA00038063"/>
    </source>
</evidence>
<evidence type="ECO:0000256" key="4">
    <source>
        <dbReference type="ARBA" id="ARBA00022884"/>
    </source>
</evidence>
<dbReference type="GO" id="GO:0006515">
    <property type="term" value="P:protein quality control for misfolded or incompletely synthesized proteins"/>
    <property type="evidence" value="ECO:0007669"/>
    <property type="project" value="UniProtKB-UniRule"/>
</dbReference>
<sequence>MKLIAGLGNPGVEYAKSRHNVGWMMVDALAEALGAEPWKEKEKGLVAEARIGTEKVLLVKPQTYMNNSGECIGPLMRWYKLEPQDLIVCHDDMDIPAGTIRIRKKGSAGGHNGIKSTIAHVGDENFGRVRIGVGRPLPGWTVVNHVLANFPEEDVPKIQEAIKYLVPAIECMVTESIDNAMNKYNPKKQKKEKKNWKEKPVDGDKDGAEAGSAEAVGNEVGFGEVKEAAEDGKE</sequence>
<dbReference type="EC" id="3.1.1.29" evidence="1 8"/>
<dbReference type="AlphaFoldDB" id="A0A1M6DFZ0"/>
<comment type="subcellular location">
    <subcellularLocation>
        <location evidence="8">Cytoplasm</location>
    </subcellularLocation>
</comment>
<dbReference type="InterPro" id="IPR018171">
    <property type="entry name" value="Pept_tRNA_hydro_CS"/>
</dbReference>
<dbReference type="Proteomes" id="UP000191240">
    <property type="component" value="Unassembled WGS sequence"/>
</dbReference>
<organism evidence="10 11">
    <name type="scientific">Anaerovibrio lipolyticus DSM 3074</name>
    <dbReference type="NCBI Taxonomy" id="1120997"/>
    <lineage>
        <taxon>Bacteria</taxon>
        <taxon>Bacillati</taxon>
        <taxon>Bacillota</taxon>
        <taxon>Negativicutes</taxon>
        <taxon>Selenomonadales</taxon>
        <taxon>Selenomonadaceae</taxon>
        <taxon>Anaerovibrio</taxon>
    </lineage>
</organism>
<feature type="compositionally biased region" description="Basic and acidic residues" evidence="9">
    <location>
        <begin position="195"/>
        <end position="208"/>
    </location>
</feature>
<keyword evidence="2 8" id="KW-0820">tRNA-binding</keyword>
<dbReference type="GO" id="GO:0005737">
    <property type="term" value="C:cytoplasm"/>
    <property type="evidence" value="ECO:0007669"/>
    <property type="project" value="UniProtKB-SubCell"/>
</dbReference>
<dbReference type="PROSITE" id="PS01196">
    <property type="entry name" value="PEPT_TRNA_HYDROL_2"/>
    <property type="match status" value="1"/>
</dbReference>
<dbReference type="SUPFAM" id="SSF53178">
    <property type="entry name" value="Peptidyl-tRNA hydrolase-like"/>
    <property type="match status" value="1"/>
</dbReference>
<dbReference type="OrthoDB" id="9800507at2"/>
<name>A0A1M6DFZ0_9FIRM</name>
<evidence type="ECO:0000256" key="2">
    <source>
        <dbReference type="ARBA" id="ARBA00022555"/>
    </source>
</evidence>
<evidence type="ECO:0000313" key="11">
    <source>
        <dbReference type="Proteomes" id="UP000191240"/>
    </source>
</evidence>
<protein>
    <recommendedName>
        <fullName evidence="7 8">Peptidyl-tRNA hydrolase</fullName>
        <shortName evidence="8">Pth</shortName>
        <ecNumber evidence="1 8">3.1.1.29</ecNumber>
    </recommendedName>
</protein>
<dbReference type="GO" id="GO:0004045">
    <property type="term" value="F:peptidyl-tRNA hydrolase activity"/>
    <property type="evidence" value="ECO:0007669"/>
    <property type="project" value="UniProtKB-UniRule"/>
</dbReference>
<feature type="compositionally biased region" description="Basic and acidic residues" evidence="9">
    <location>
        <begin position="224"/>
        <end position="234"/>
    </location>
</feature>
<comment type="catalytic activity">
    <reaction evidence="6 8">
        <text>an N-acyl-L-alpha-aminoacyl-tRNA + H2O = an N-acyl-L-amino acid + a tRNA + H(+)</text>
        <dbReference type="Rhea" id="RHEA:54448"/>
        <dbReference type="Rhea" id="RHEA-COMP:10123"/>
        <dbReference type="Rhea" id="RHEA-COMP:13883"/>
        <dbReference type="ChEBI" id="CHEBI:15377"/>
        <dbReference type="ChEBI" id="CHEBI:15378"/>
        <dbReference type="ChEBI" id="CHEBI:59874"/>
        <dbReference type="ChEBI" id="CHEBI:78442"/>
        <dbReference type="ChEBI" id="CHEBI:138191"/>
        <dbReference type="EC" id="3.1.1.29"/>
    </reaction>
</comment>
<keyword evidence="3 8" id="KW-0378">Hydrolase</keyword>
<feature type="binding site" evidence="8">
    <location>
        <position position="112"/>
    </location>
    <ligand>
        <name>tRNA</name>
        <dbReference type="ChEBI" id="CHEBI:17843"/>
    </ligand>
</feature>
<feature type="active site" description="Proton acceptor" evidence="8">
    <location>
        <position position="19"/>
    </location>
</feature>
<accession>A0A1M6DFZ0</accession>
<dbReference type="Gene3D" id="3.40.50.1470">
    <property type="entry name" value="Peptidyl-tRNA hydrolase"/>
    <property type="match status" value="1"/>
</dbReference>
<keyword evidence="4 8" id="KW-0694">RNA-binding</keyword>
<evidence type="ECO:0000256" key="9">
    <source>
        <dbReference type="SAM" id="MobiDB-lite"/>
    </source>
</evidence>
<dbReference type="InterPro" id="IPR036416">
    <property type="entry name" value="Pept_tRNA_hydro_sf"/>
</dbReference>
<reference evidence="10 11" key="1">
    <citation type="submission" date="2016-11" db="EMBL/GenBank/DDBJ databases">
        <authorList>
            <person name="Jaros S."/>
            <person name="Januszkiewicz K."/>
            <person name="Wedrychowicz H."/>
        </authorList>
    </citation>
    <scope>NUCLEOTIDE SEQUENCE [LARGE SCALE GENOMIC DNA]</scope>
    <source>
        <strain evidence="10 11">DSM 3074</strain>
    </source>
</reference>
<dbReference type="HAMAP" id="MF_00083">
    <property type="entry name" value="Pept_tRNA_hydro_bact"/>
    <property type="match status" value="1"/>
</dbReference>
<evidence type="ECO:0000256" key="3">
    <source>
        <dbReference type="ARBA" id="ARBA00022801"/>
    </source>
</evidence>
<evidence type="ECO:0000256" key="1">
    <source>
        <dbReference type="ARBA" id="ARBA00013260"/>
    </source>
</evidence>
<proteinExistence type="inferred from homology"/>
<gene>
    <name evidence="8" type="primary">pth</name>
    <name evidence="10" type="ORF">SAMN02745671_01457</name>
</gene>
<dbReference type="PANTHER" id="PTHR17224">
    <property type="entry name" value="PEPTIDYL-TRNA HYDROLASE"/>
    <property type="match status" value="1"/>
</dbReference>
<comment type="subunit">
    <text evidence="8">Monomer.</text>
</comment>
<feature type="region of interest" description="Disordered" evidence="9">
    <location>
        <begin position="184"/>
        <end position="234"/>
    </location>
</feature>